<proteinExistence type="predicted"/>
<dbReference type="RefSeq" id="WP_358347843.1">
    <property type="nucleotide sequence ID" value="NZ_JBEZFP010000003.1"/>
</dbReference>
<comment type="caution">
    <text evidence="1">The sequence shown here is derived from an EMBL/GenBank/DDBJ whole genome shotgun (WGS) entry which is preliminary data.</text>
</comment>
<name>A0ABV3D966_9ACTN</name>
<accession>A0ABV3D966</accession>
<sequence>MGLSVYADGLVSIGGGLSWPFDGFAEAVEAGDIVAHVEDGVRRCDLRIVDGT</sequence>
<reference evidence="1 2" key="1">
    <citation type="submission" date="2024-06" db="EMBL/GenBank/DDBJ databases">
        <title>The Natural Products Discovery Center: Release of the First 8490 Sequenced Strains for Exploring Actinobacteria Biosynthetic Diversity.</title>
        <authorList>
            <person name="Kalkreuter E."/>
            <person name="Kautsar S.A."/>
            <person name="Yang D."/>
            <person name="Bader C.D."/>
            <person name="Teijaro C.N."/>
            <person name="Fluegel L."/>
            <person name="Davis C.M."/>
            <person name="Simpson J.R."/>
            <person name="Lauterbach L."/>
            <person name="Steele A.D."/>
            <person name="Gui C."/>
            <person name="Meng S."/>
            <person name="Li G."/>
            <person name="Viehrig K."/>
            <person name="Ye F."/>
            <person name="Su P."/>
            <person name="Kiefer A.F."/>
            <person name="Nichols A."/>
            <person name="Cepeda A.J."/>
            <person name="Yan W."/>
            <person name="Fan B."/>
            <person name="Jiang Y."/>
            <person name="Adhikari A."/>
            <person name="Zheng C.-J."/>
            <person name="Schuster L."/>
            <person name="Cowan T.M."/>
            <person name="Smanski M.J."/>
            <person name="Chevrette M.G."/>
            <person name="De Carvalho L.P.S."/>
            <person name="Shen B."/>
        </authorList>
    </citation>
    <scope>NUCLEOTIDE SEQUENCE [LARGE SCALE GENOMIC DNA]</scope>
    <source>
        <strain evidence="1 2">NPDC048946</strain>
    </source>
</reference>
<gene>
    <name evidence="1" type="ORF">AB0C36_02115</name>
</gene>
<organism evidence="1 2">
    <name type="scientific">Streptodolium elevatio</name>
    <dbReference type="NCBI Taxonomy" id="3157996"/>
    <lineage>
        <taxon>Bacteria</taxon>
        <taxon>Bacillati</taxon>
        <taxon>Actinomycetota</taxon>
        <taxon>Actinomycetes</taxon>
        <taxon>Kitasatosporales</taxon>
        <taxon>Streptomycetaceae</taxon>
        <taxon>Streptodolium</taxon>
    </lineage>
</organism>
<protein>
    <submittedName>
        <fullName evidence="1">Uncharacterized protein</fullName>
    </submittedName>
</protein>
<keyword evidence="2" id="KW-1185">Reference proteome</keyword>
<evidence type="ECO:0000313" key="1">
    <source>
        <dbReference type="EMBL" id="MEU8132283.1"/>
    </source>
</evidence>
<dbReference type="EMBL" id="JBEZFP010000003">
    <property type="protein sequence ID" value="MEU8132283.1"/>
    <property type="molecule type" value="Genomic_DNA"/>
</dbReference>
<evidence type="ECO:0000313" key="2">
    <source>
        <dbReference type="Proteomes" id="UP001551482"/>
    </source>
</evidence>
<dbReference type="Proteomes" id="UP001551482">
    <property type="component" value="Unassembled WGS sequence"/>
</dbReference>